<dbReference type="EMBL" id="CP115450">
    <property type="protein sequence ID" value="WBP86346.1"/>
    <property type="molecule type" value="Genomic_DNA"/>
</dbReference>
<dbReference type="RefSeq" id="WP_270142934.1">
    <property type="nucleotide sequence ID" value="NZ_CP115450.1"/>
</dbReference>
<keyword evidence="3" id="KW-1185">Reference proteome</keyword>
<accession>A0ABY7Q2D4</accession>
<dbReference type="Proteomes" id="UP001212821">
    <property type="component" value="Chromosome"/>
</dbReference>
<reference evidence="3" key="1">
    <citation type="submission" date="2022-12" db="EMBL/GenBank/DDBJ databases">
        <authorList>
            <person name="Mo P."/>
        </authorList>
    </citation>
    <scope>NUCLEOTIDE SEQUENCE [LARGE SCALE GENOMIC DNA]</scope>
    <source>
        <strain evidence="3">HUAS 3-15</strain>
    </source>
</reference>
<sequence>MGSLIEELEAREAAARVRVEEFSAELASVSAKLELARERPERLRIARETVAEVLAEMTSEMPAVTINAGQPPAGERVVSAYAGAERQVIGALTVPNDPVEGSLADEVRKLVHVLA</sequence>
<evidence type="ECO:0000313" key="3">
    <source>
        <dbReference type="Proteomes" id="UP001212821"/>
    </source>
</evidence>
<keyword evidence="1" id="KW-0175">Coiled coil</keyword>
<evidence type="ECO:0000313" key="2">
    <source>
        <dbReference type="EMBL" id="WBP86346.1"/>
    </source>
</evidence>
<name>A0ABY7Q2D4_9ACTN</name>
<evidence type="ECO:0000256" key="1">
    <source>
        <dbReference type="SAM" id="Coils"/>
    </source>
</evidence>
<protein>
    <submittedName>
        <fullName evidence="2">Uncharacterized protein</fullName>
    </submittedName>
</protein>
<proteinExistence type="predicted"/>
<gene>
    <name evidence="2" type="ORF">O1G21_11155</name>
</gene>
<organism evidence="2 3">
    <name type="scientific">Kitasatospora cathayae</name>
    <dbReference type="NCBI Taxonomy" id="3004092"/>
    <lineage>
        <taxon>Bacteria</taxon>
        <taxon>Bacillati</taxon>
        <taxon>Actinomycetota</taxon>
        <taxon>Actinomycetes</taxon>
        <taxon>Kitasatosporales</taxon>
        <taxon>Streptomycetaceae</taxon>
        <taxon>Kitasatospora</taxon>
    </lineage>
</organism>
<feature type="coiled-coil region" evidence="1">
    <location>
        <begin position="5"/>
        <end position="39"/>
    </location>
</feature>